<dbReference type="Proteomes" id="UP000823641">
    <property type="component" value="Unassembled WGS sequence"/>
</dbReference>
<dbReference type="AlphaFoldDB" id="A0A9D9HS99"/>
<comment type="caution">
    <text evidence="1">The sequence shown here is derived from an EMBL/GenBank/DDBJ whole genome shotgun (WGS) entry which is preliminary data.</text>
</comment>
<proteinExistence type="predicted"/>
<organism evidence="1 2">
    <name type="scientific">Candidatus Gallipaludibacter merdavium</name>
    <dbReference type="NCBI Taxonomy" id="2840839"/>
    <lineage>
        <taxon>Bacteria</taxon>
        <taxon>Pseudomonadati</taxon>
        <taxon>Bacteroidota</taxon>
        <taxon>Bacteroidia</taxon>
        <taxon>Bacteroidales</taxon>
        <taxon>Candidatus Gallipaludibacter</taxon>
    </lineage>
</organism>
<gene>
    <name evidence="1" type="ORF">IAA73_01625</name>
</gene>
<accession>A0A9D9HS99</accession>
<evidence type="ECO:0000313" key="2">
    <source>
        <dbReference type="Proteomes" id="UP000823641"/>
    </source>
</evidence>
<dbReference type="EMBL" id="JADIMG010000012">
    <property type="protein sequence ID" value="MBO8459023.1"/>
    <property type="molecule type" value="Genomic_DNA"/>
</dbReference>
<name>A0A9D9HS99_9BACT</name>
<reference evidence="1" key="2">
    <citation type="journal article" date="2021" name="PeerJ">
        <title>Extensive microbial diversity within the chicken gut microbiome revealed by metagenomics and culture.</title>
        <authorList>
            <person name="Gilroy R."/>
            <person name="Ravi A."/>
            <person name="Getino M."/>
            <person name="Pursley I."/>
            <person name="Horton D.L."/>
            <person name="Alikhan N.F."/>
            <person name="Baker D."/>
            <person name="Gharbi K."/>
            <person name="Hall N."/>
            <person name="Watson M."/>
            <person name="Adriaenssens E.M."/>
            <person name="Foster-Nyarko E."/>
            <person name="Jarju S."/>
            <person name="Secka A."/>
            <person name="Antonio M."/>
            <person name="Oren A."/>
            <person name="Chaudhuri R.R."/>
            <person name="La Ragione R."/>
            <person name="Hildebrand F."/>
            <person name="Pallen M.J."/>
        </authorList>
    </citation>
    <scope>NUCLEOTIDE SEQUENCE</scope>
    <source>
        <strain evidence="1">G3-3990</strain>
    </source>
</reference>
<protein>
    <submittedName>
        <fullName evidence="1">Uncharacterized protein</fullName>
    </submittedName>
</protein>
<sequence>MIFELVLEKDFYQHFGDGYCMEMPASQNRIDRLLNFLCEQNALWRFYAIFSNGIWFHGIHIVFPKNADADSAIQDVCKWSGSTSYCAIENGTQTVFDTDGDVIAFADFTEGSEN</sequence>
<evidence type="ECO:0000313" key="1">
    <source>
        <dbReference type="EMBL" id="MBO8459023.1"/>
    </source>
</evidence>
<reference evidence="1" key="1">
    <citation type="submission" date="2020-10" db="EMBL/GenBank/DDBJ databases">
        <authorList>
            <person name="Gilroy R."/>
        </authorList>
    </citation>
    <scope>NUCLEOTIDE SEQUENCE</scope>
    <source>
        <strain evidence="1">G3-3990</strain>
    </source>
</reference>